<feature type="transmembrane region" description="Helical" evidence="6">
    <location>
        <begin position="218"/>
        <end position="236"/>
    </location>
</feature>
<accession>A0A150Y0S1</accession>
<sequence length="491" mass="54764">MGIVIKQSIRSSIIAYLGVLIGYINVLWLFPYFLETNQIGLFRLIQSSAFLMATFGQFGLGSALVKFFPKLKDQKGFLSFIILGGVFGFVLFAAFTFLFKTEITAYFAKESGLFIEYFGITLLISFILIQFQLLEGYCRSLLKIVIPTLIRDIQLRLSVTVLVALYALNIITFNGLIQWLSAAYLLMVITVIFYLRQLKAFQLSFNFKFINTALLKQIMTYAVYMMIGAGGTQIVLQIDSIMVSGALGLDATGIYTVAFFIGVVIEMPKRSITQISAPLISQAFEKNDMPAVEKLYKQTSINQMIIGSLLLIGIWANLENLYSFIPNGEIYIQGINVVLFIGLGKLSDMIFGTNGEIIVMSKHYKFNVVAVGILAMLTIVLNLLLIPKYGIEGAAIASFLAMLTFNLSKFLFVWVKFKIQPFSMGSIKLLAIIGLVLWVNQWIPTLELTLLDILIRSTVISVLLVGLTIGLKVSEEVNSLVFGFVNRFKKA</sequence>
<dbReference type="STRING" id="1914963.AWW67_18225"/>
<evidence type="ECO:0000256" key="3">
    <source>
        <dbReference type="ARBA" id="ARBA00022692"/>
    </source>
</evidence>
<proteinExistence type="predicted"/>
<feature type="transmembrane region" description="Helical" evidence="6">
    <location>
        <begin position="40"/>
        <end position="65"/>
    </location>
</feature>
<gene>
    <name evidence="7" type="ORF">AWW67_18225</name>
</gene>
<reference evidence="7 8" key="1">
    <citation type="submission" date="2016-01" db="EMBL/GenBank/DDBJ databases">
        <title>Genome sequencing of Roseivirga seohaensis SW-152.</title>
        <authorList>
            <person name="Selvaratnam C."/>
            <person name="Thevarajoo S."/>
            <person name="Goh K.M."/>
            <person name="Ee R."/>
            <person name="Chan K.-G."/>
            <person name="Chong C.S."/>
        </authorList>
    </citation>
    <scope>NUCLEOTIDE SEQUENCE [LARGE SCALE GENOMIC DNA]</scope>
    <source>
        <strain evidence="7 8">SW-152</strain>
    </source>
</reference>
<evidence type="ECO:0000256" key="6">
    <source>
        <dbReference type="SAM" id="Phobius"/>
    </source>
</evidence>
<dbReference type="PANTHER" id="PTHR30250">
    <property type="entry name" value="PST FAMILY PREDICTED COLANIC ACID TRANSPORTER"/>
    <property type="match status" value="1"/>
</dbReference>
<feature type="transmembrane region" description="Helical" evidence="6">
    <location>
        <begin position="393"/>
        <end position="415"/>
    </location>
</feature>
<organism evidence="7 8">
    <name type="scientific">Roseivirga seohaensis</name>
    <dbReference type="NCBI Taxonomy" id="1914963"/>
    <lineage>
        <taxon>Bacteria</taxon>
        <taxon>Pseudomonadati</taxon>
        <taxon>Bacteroidota</taxon>
        <taxon>Cytophagia</taxon>
        <taxon>Cytophagales</taxon>
        <taxon>Roseivirgaceae</taxon>
        <taxon>Roseivirga</taxon>
    </lineage>
</organism>
<evidence type="ECO:0000256" key="4">
    <source>
        <dbReference type="ARBA" id="ARBA00022989"/>
    </source>
</evidence>
<dbReference type="Proteomes" id="UP000075663">
    <property type="component" value="Unassembled WGS sequence"/>
</dbReference>
<evidence type="ECO:0000313" key="8">
    <source>
        <dbReference type="Proteomes" id="UP000075663"/>
    </source>
</evidence>
<evidence type="ECO:0000256" key="5">
    <source>
        <dbReference type="ARBA" id="ARBA00023136"/>
    </source>
</evidence>
<dbReference type="PANTHER" id="PTHR30250:SF11">
    <property type="entry name" value="O-ANTIGEN TRANSPORTER-RELATED"/>
    <property type="match status" value="1"/>
</dbReference>
<feature type="transmembrane region" description="Helical" evidence="6">
    <location>
        <begin position="301"/>
        <end position="318"/>
    </location>
</feature>
<protein>
    <submittedName>
        <fullName evidence="7">Uncharacterized protein</fullName>
    </submittedName>
</protein>
<feature type="transmembrane region" description="Helical" evidence="6">
    <location>
        <begin position="330"/>
        <end position="347"/>
    </location>
</feature>
<evidence type="ECO:0000256" key="1">
    <source>
        <dbReference type="ARBA" id="ARBA00004651"/>
    </source>
</evidence>
<comment type="subcellular location">
    <subcellularLocation>
        <location evidence="1">Cell membrane</location>
        <topology evidence="1">Multi-pass membrane protein</topology>
    </subcellularLocation>
</comment>
<feature type="transmembrane region" description="Helical" evidence="6">
    <location>
        <begin position="12"/>
        <end position="34"/>
    </location>
</feature>
<keyword evidence="5 6" id="KW-0472">Membrane</keyword>
<name>A0A150Y0S1_9BACT</name>
<dbReference type="GO" id="GO:0005886">
    <property type="term" value="C:plasma membrane"/>
    <property type="evidence" value="ECO:0007669"/>
    <property type="project" value="UniProtKB-SubCell"/>
</dbReference>
<feature type="transmembrane region" description="Helical" evidence="6">
    <location>
        <begin position="155"/>
        <end position="173"/>
    </location>
</feature>
<feature type="transmembrane region" description="Helical" evidence="6">
    <location>
        <begin position="368"/>
        <end position="387"/>
    </location>
</feature>
<keyword evidence="2" id="KW-1003">Cell membrane</keyword>
<feature type="transmembrane region" description="Helical" evidence="6">
    <location>
        <begin position="427"/>
        <end position="443"/>
    </location>
</feature>
<dbReference type="InterPro" id="IPR050833">
    <property type="entry name" value="Poly_Biosynth_Transport"/>
</dbReference>
<dbReference type="Pfam" id="PF01943">
    <property type="entry name" value="Polysacc_synt"/>
    <property type="match status" value="1"/>
</dbReference>
<dbReference type="RefSeq" id="WP_062300725.1">
    <property type="nucleotide sequence ID" value="NZ_LRPB01000014.1"/>
</dbReference>
<evidence type="ECO:0000256" key="2">
    <source>
        <dbReference type="ARBA" id="ARBA00022475"/>
    </source>
</evidence>
<dbReference type="InterPro" id="IPR002797">
    <property type="entry name" value="Polysacc_synth"/>
</dbReference>
<dbReference type="EMBL" id="LRPB01000014">
    <property type="protein sequence ID" value="KYG84630.1"/>
    <property type="molecule type" value="Genomic_DNA"/>
</dbReference>
<feature type="transmembrane region" description="Helical" evidence="6">
    <location>
        <begin position="111"/>
        <end position="134"/>
    </location>
</feature>
<evidence type="ECO:0000313" key="7">
    <source>
        <dbReference type="EMBL" id="KYG84630.1"/>
    </source>
</evidence>
<comment type="caution">
    <text evidence="7">The sequence shown here is derived from an EMBL/GenBank/DDBJ whole genome shotgun (WGS) entry which is preliminary data.</text>
</comment>
<feature type="transmembrane region" description="Helical" evidence="6">
    <location>
        <begin position="242"/>
        <end position="265"/>
    </location>
</feature>
<feature type="transmembrane region" description="Helical" evidence="6">
    <location>
        <begin position="77"/>
        <end position="99"/>
    </location>
</feature>
<feature type="transmembrane region" description="Helical" evidence="6">
    <location>
        <begin position="449"/>
        <end position="471"/>
    </location>
</feature>
<keyword evidence="3 6" id="KW-0812">Transmembrane</keyword>
<feature type="transmembrane region" description="Helical" evidence="6">
    <location>
        <begin position="179"/>
        <end position="197"/>
    </location>
</feature>
<dbReference type="AlphaFoldDB" id="A0A150Y0S1"/>
<keyword evidence="4 6" id="KW-1133">Transmembrane helix</keyword>